<proteinExistence type="inferred from homology"/>
<evidence type="ECO:0000256" key="7">
    <source>
        <dbReference type="ARBA" id="ARBA00022676"/>
    </source>
</evidence>
<evidence type="ECO:0000313" key="23">
    <source>
        <dbReference type="EMBL" id="CAE6188482.1"/>
    </source>
</evidence>
<keyword evidence="14" id="KW-0464">Manganese</keyword>
<evidence type="ECO:0000256" key="9">
    <source>
        <dbReference type="ARBA" id="ARBA00022692"/>
    </source>
</evidence>
<dbReference type="Proteomes" id="UP000682877">
    <property type="component" value="Chromosome 7"/>
</dbReference>
<feature type="binding site" evidence="18">
    <location>
        <position position="767"/>
    </location>
    <ligand>
        <name>UDP-alpha-D-glucose</name>
        <dbReference type="ChEBI" id="CHEBI:58885"/>
    </ligand>
</feature>
<dbReference type="AlphaFoldDB" id="A0A8S2AWG3"/>
<evidence type="ECO:0000256" key="11">
    <source>
        <dbReference type="ARBA" id="ARBA00022916"/>
    </source>
</evidence>
<dbReference type="CDD" id="cd16617">
    <property type="entry name" value="mRING-HC-C4C4_CesA"/>
    <property type="match status" value="1"/>
</dbReference>
<feature type="domain" description="Cellulose synthase RING-type zinc finger" evidence="22">
    <location>
        <begin position="501"/>
        <end position="557"/>
    </location>
</feature>
<evidence type="ECO:0000256" key="6">
    <source>
        <dbReference type="ARBA" id="ARBA00022475"/>
    </source>
</evidence>
<evidence type="ECO:0000256" key="3">
    <source>
        <dbReference type="ARBA" id="ARBA00004768"/>
    </source>
</evidence>
<evidence type="ECO:0000256" key="2">
    <source>
        <dbReference type="ARBA" id="ARBA00004651"/>
    </source>
</evidence>
<comment type="cofactor">
    <cofactor evidence="20">
        <name>Zn(2+)</name>
        <dbReference type="ChEBI" id="CHEBI:29105"/>
    </cofactor>
    <text evidence="20">Binds 2 Zn(2+) ions per subunit.</text>
</comment>
<feature type="transmembrane region" description="Helical" evidence="20">
    <location>
        <begin position="177"/>
        <end position="197"/>
    </location>
</feature>
<evidence type="ECO:0000313" key="24">
    <source>
        <dbReference type="Proteomes" id="UP000682877"/>
    </source>
</evidence>
<feature type="transmembrane region" description="Helical" evidence="20">
    <location>
        <begin position="340"/>
        <end position="358"/>
    </location>
</feature>
<keyword evidence="7 20" id="KW-0328">Glycosyltransferase</keyword>
<evidence type="ECO:0000256" key="5">
    <source>
        <dbReference type="ARBA" id="ARBA00009965"/>
    </source>
</evidence>
<evidence type="ECO:0000256" key="10">
    <source>
        <dbReference type="ARBA" id="ARBA00022723"/>
    </source>
</evidence>
<dbReference type="GO" id="GO:0016760">
    <property type="term" value="F:cellulose synthase (UDP-forming) activity"/>
    <property type="evidence" value="ECO:0007669"/>
    <property type="project" value="UniProtKB-EC"/>
</dbReference>
<keyword evidence="10 20" id="KW-0479">Metal-binding</keyword>
<evidence type="ECO:0000256" key="8">
    <source>
        <dbReference type="ARBA" id="ARBA00022679"/>
    </source>
</evidence>
<feature type="binding site" evidence="18">
    <location>
        <position position="944"/>
    </location>
    <ligand>
        <name>UDP-alpha-D-glucose</name>
        <dbReference type="ChEBI" id="CHEBI:58885"/>
    </ligand>
</feature>
<feature type="transmembrane region" description="Helical" evidence="20">
    <location>
        <begin position="707"/>
        <end position="728"/>
    </location>
</feature>
<dbReference type="InterPro" id="IPR013083">
    <property type="entry name" value="Znf_RING/FYVE/PHD"/>
</dbReference>
<dbReference type="PRINTS" id="PR00447">
    <property type="entry name" value="NATRESASSCMP"/>
</dbReference>
<dbReference type="EMBL" id="LR999457">
    <property type="protein sequence ID" value="CAE6188482.1"/>
    <property type="molecule type" value="Genomic_DNA"/>
</dbReference>
<accession>A0A8S2AWG3</accession>
<keyword evidence="20" id="KW-0863">Zinc-finger</keyword>
<evidence type="ECO:0000256" key="19">
    <source>
        <dbReference type="PIRSR" id="PIRSR605150-3"/>
    </source>
</evidence>
<keyword evidence="9 20" id="KW-0812">Transmembrane</keyword>
<name>A0A8S2AWG3_ARAAE</name>
<dbReference type="SUPFAM" id="SSF57850">
    <property type="entry name" value="RING/U-box"/>
    <property type="match status" value="1"/>
</dbReference>
<dbReference type="InterPro" id="IPR005150">
    <property type="entry name" value="Cellulose_synth"/>
</dbReference>
<dbReference type="InterPro" id="IPR001046">
    <property type="entry name" value="NRAMP_fam"/>
</dbReference>
<dbReference type="Pfam" id="PF03552">
    <property type="entry name" value="Cellulose_synt"/>
    <property type="match status" value="3"/>
</dbReference>
<dbReference type="Gene3D" id="3.30.40.10">
    <property type="entry name" value="Zinc/RING finger domain, C3HC4 (zinc finger)"/>
    <property type="match status" value="1"/>
</dbReference>
<feature type="transmembrane region" description="Helical" evidence="20">
    <location>
        <begin position="1179"/>
        <end position="1199"/>
    </location>
</feature>
<keyword evidence="15 20" id="KW-0961">Cell wall biogenesis/degradation</keyword>
<comment type="caution">
    <text evidence="20">Lacks conserved residue(s) required for the propagation of feature annotation.</text>
</comment>
<feature type="transmembrane region" description="Helical" evidence="20">
    <location>
        <begin position="298"/>
        <end position="319"/>
    </location>
</feature>
<feature type="binding site" evidence="18">
    <location>
        <position position="773"/>
    </location>
    <ligand>
        <name>UDP-alpha-D-glucose</name>
        <dbReference type="ChEBI" id="CHEBI:58885"/>
    </ligand>
</feature>
<evidence type="ECO:0000256" key="20">
    <source>
        <dbReference type="RuleBase" id="RU361116"/>
    </source>
</evidence>
<comment type="pathway">
    <text evidence="3 20">Glycan metabolism; plant cellulose biosynthesis.</text>
</comment>
<keyword evidence="24" id="KW-1185">Reference proteome</keyword>
<keyword evidence="20" id="KW-0862">Zinc</keyword>
<feature type="active site" evidence="17">
    <location>
        <position position="1152"/>
    </location>
</feature>
<feature type="transmembrane region" description="Helical" evidence="20">
    <location>
        <begin position="209"/>
        <end position="226"/>
    </location>
</feature>
<evidence type="ECO:0000256" key="18">
    <source>
        <dbReference type="PIRSR" id="PIRSR605150-2"/>
    </source>
</evidence>
<feature type="transmembrane region" description="Helical" evidence="20">
    <location>
        <begin position="385"/>
        <end position="407"/>
    </location>
</feature>
<dbReference type="GO" id="GO:0005886">
    <property type="term" value="C:plasma membrane"/>
    <property type="evidence" value="ECO:0007669"/>
    <property type="project" value="UniProtKB-SubCell"/>
</dbReference>
<dbReference type="HAMAP" id="MF_00221">
    <property type="entry name" value="NRAMP"/>
    <property type="match status" value="1"/>
</dbReference>
<evidence type="ECO:0000256" key="21">
    <source>
        <dbReference type="SAM" id="MobiDB-lite"/>
    </source>
</evidence>
<feature type="compositionally biased region" description="Polar residues" evidence="21">
    <location>
        <begin position="1"/>
        <end position="10"/>
    </location>
</feature>
<dbReference type="NCBIfam" id="NF037982">
    <property type="entry name" value="Nramp_1"/>
    <property type="match status" value="1"/>
</dbReference>
<feature type="region of interest" description="Disordered" evidence="21">
    <location>
        <begin position="1"/>
        <end position="53"/>
    </location>
</feature>
<dbReference type="Pfam" id="PF14569">
    <property type="entry name" value="zf-UDP"/>
    <property type="match status" value="1"/>
</dbReference>
<dbReference type="GO" id="GO:0071555">
    <property type="term" value="P:cell wall organization"/>
    <property type="evidence" value="ECO:0007669"/>
    <property type="project" value="UniProtKB-KW"/>
</dbReference>
<reference evidence="23" key="1">
    <citation type="submission" date="2021-01" db="EMBL/GenBank/DDBJ databases">
        <authorList>
            <person name="Bezrukov I."/>
        </authorList>
    </citation>
    <scope>NUCLEOTIDE SEQUENCE</scope>
</reference>
<feature type="compositionally biased region" description="Polar residues" evidence="21">
    <location>
        <begin position="647"/>
        <end position="658"/>
    </location>
</feature>
<keyword evidence="12 20" id="KW-1133">Transmembrane helix</keyword>
<feature type="binding site" evidence="18">
    <location>
        <position position="774"/>
    </location>
    <ligand>
        <name>UDP-alpha-D-glucose</name>
        <dbReference type="ChEBI" id="CHEBI:58885"/>
    </ligand>
</feature>
<feature type="binding site" evidence="18">
    <location>
        <position position="803"/>
    </location>
    <ligand>
        <name>UDP-alpha-D-glucose</name>
        <dbReference type="ChEBI" id="CHEBI:58885"/>
    </ligand>
</feature>
<evidence type="ECO:0000256" key="16">
    <source>
        <dbReference type="ARBA" id="ARBA00048682"/>
    </source>
</evidence>
<keyword evidence="11 20" id="KW-0135">Cellulose biosynthesis</keyword>
<comment type="catalytic activity">
    <reaction evidence="16 20">
        <text>[(1-&gt;4)-beta-D-glucosyl](n) + UDP-alpha-D-glucose = [(1-&gt;4)-beta-D-glucosyl](n+1) + UDP + H(+)</text>
        <dbReference type="Rhea" id="RHEA:19929"/>
        <dbReference type="Rhea" id="RHEA-COMP:10033"/>
        <dbReference type="Rhea" id="RHEA-COMP:10034"/>
        <dbReference type="ChEBI" id="CHEBI:15378"/>
        <dbReference type="ChEBI" id="CHEBI:18246"/>
        <dbReference type="ChEBI" id="CHEBI:58223"/>
        <dbReference type="ChEBI" id="CHEBI:58885"/>
        <dbReference type="EC" id="2.4.1.12"/>
    </reaction>
</comment>
<feature type="compositionally biased region" description="Basic and acidic residues" evidence="21">
    <location>
        <begin position="635"/>
        <end position="645"/>
    </location>
</feature>
<feature type="transmembrane region" description="Helical" evidence="20">
    <location>
        <begin position="419"/>
        <end position="439"/>
    </location>
</feature>
<evidence type="ECO:0000256" key="14">
    <source>
        <dbReference type="ARBA" id="ARBA00023211"/>
    </source>
</evidence>
<evidence type="ECO:0000256" key="15">
    <source>
        <dbReference type="ARBA" id="ARBA00023316"/>
    </source>
</evidence>
<dbReference type="FunFam" id="3.30.40.10:FF:000559">
    <property type="entry name" value="Cellulose synthase"/>
    <property type="match status" value="1"/>
</dbReference>
<keyword evidence="13 20" id="KW-0472">Membrane</keyword>
<comment type="subcellular location">
    <subcellularLocation>
        <location evidence="2 20">Cell membrane</location>
        <topology evidence="2 20">Multi-pass membrane protein</topology>
    </subcellularLocation>
</comment>
<evidence type="ECO:0000259" key="22">
    <source>
        <dbReference type="Pfam" id="PF14569"/>
    </source>
</evidence>
<comment type="similarity">
    <text evidence="5">Belongs to the NRAMP (TC 2.A.55) family.</text>
</comment>
<feature type="compositionally biased region" description="Basic and acidic residues" evidence="21">
    <location>
        <begin position="11"/>
        <end position="27"/>
    </location>
</feature>
<evidence type="ECO:0000256" key="17">
    <source>
        <dbReference type="PIRSR" id="PIRSR605150-1"/>
    </source>
</evidence>
<comment type="similarity">
    <text evidence="4 20">Belongs to the glycosyltransferase 2 family. Plant cellulose synthase subfamily.</text>
</comment>
<feature type="transmembrane region" description="Helical" evidence="20">
    <location>
        <begin position="146"/>
        <end position="171"/>
    </location>
</feature>
<feature type="transmembrane region" description="Helical" evidence="20">
    <location>
        <begin position="459"/>
        <end position="492"/>
    </location>
</feature>
<evidence type="ECO:0000256" key="12">
    <source>
        <dbReference type="ARBA" id="ARBA00022989"/>
    </source>
</evidence>
<feature type="active site" evidence="17">
    <location>
        <position position="803"/>
    </location>
</feature>
<protein>
    <recommendedName>
        <fullName evidence="20">Cellulose synthase</fullName>
        <ecNumber evidence="20">2.4.1.12</ecNumber>
    </recommendedName>
</protein>
<dbReference type="InterPro" id="IPR027934">
    <property type="entry name" value="CES_Znf_RING"/>
</dbReference>
<feature type="region of interest" description="Disordered" evidence="21">
    <location>
        <begin position="623"/>
        <end position="658"/>
    </location>
</feature>
<dbReference type="GO" id="GO:0008270">
    <property type="term" value="F:zinc ion binding"/>
    <property type="evidence" value="ECO:0007669"/>
    <property type="project" value="UniProtKB-KW"/>
</dbReference>
<comment type="cofactor">
    <cofactor evidence="1">
        <name>Mn(2+)</name>
        <dbReference type="ChEBI" id="CHEBI:29035"/>
    </cofactor>
</comment>
<evidence type="ECO:0000256" key="13">
    <source>
        <dbReference type="ARBA" id="ARBA00023136"/>
    </source>
</evidence>
<dbReference type="Pfam" id="PF01566">
    <property type="entry name" value="Nramp"/>
    <property type="match status" value="1"/>
</dbReference>
<dbReference type="EC" id="2.4.1.12" evidence="20"/>
<evidence type="ECO:0000256" key="4">
    <source>
        <dbReference type="ARBA" id="ARBA00007548"/>
    </source>
</evidence>
<dbReference type="GO" id="GO:0046873">
    <property type="term" value="F:metal ion transmembrane transporter activity"/>
    <property type="evidence" value="ECO:0007669"/>
    <property type="project" value="InterPro"/>
</dbReference>
<evidence type="ECO:0000256" key="1">
    <source>
        <dbReference type="ARBA" id="ARBA00001936"/>
    </source>
</evidence>
<feature type="transmembrane region" description="Helical" evidence="20">
    <location>
        <begin position="103"/>
        <end position="126"/>
    </location>
</feature>
<gene>
    <name evidence="23" type="ORF">AARE701A_LOCUS19035</name>
</gene>
<feature type="transmembrane region" description="Helical" evidence="20">
    <location>
        <begin position="682"/>
        <end position="701"/>
    </location>
</feature>
<feature type="binding site" evidence="19">
    <location>
        <position position="969"/>
    </location>
    <ligand>
        <name>Mn(2+)</name>
        <dbReference type="ChEBI" id="CHEBI:29035"/>
    </ligand>
</feature>
<feature type="binding site" evidence="19">
    <location>
        <position position="945"/>
    </location>
    <ligand>
        <name>Mn(2+)</name>
        <dbReference type="ChEBI" id="CHEBI:29035"/>
    </ligand>
</feature>
<sequence>MTDSTVSRQENSPKRPNDSNGEFKRLLVPETSQSEDERRESPPENQVLNVEEDRDKTYDSVPPFSWAKLWKFTGPGFLMSIAFLDPGNIEGDLQAGAVAGYSLLWLLLWATLMGLLMQLLSARIGVATGRHLAEICRNEYPSWARILLWFMAEVALIGADIQEVIGSAIALQILTRGFLPIWVGVIITSFDCFLISYLEKCGMRKLEGLFAVLIATMALSFAWMFNETKPSVEELFIGILVPKLGSKTIREAVGVVGCVITPHNVFLHSALVQSRKTDPKEINRVQEALNYYTIESSAALFVSFMINLFVTAVFAKGFYGTKQADSIGLVNAGHYLQEKYGGGVFPILYIWGIGLLAAGQSSTITGTYAGQFIMEGFLDLQMEQWLSAFITRSFAIVPTMFVAIMFNTSEGSLDVLNEWLNILQSMQIPFAVIPLLTMVSNEHIMGVFKIGPSLEKLAWTVAVFVMMINGYLLLDFFMAEVEGFLVGFLVFAGIGNSKMMESRSPICNTCGEDIGVKSNGEFFVACHECSFPICKACLEYEFKEGRRICLRCGNPYDENVFDDVETKTSKTQSIVPTHINNTPQVDSGIHARHISTVSTIDSDLNDEYGNPIWKNRVESWKDKKDKKSKKKKKDSKATKAEEHEAQIPTQQHMEDMPSNTEAGATDVLSVVIPIPRTKITSYRIVIIMRLIILALFFNYRITHPVDSAYGLWLTSVICEIWFAVSWVLDQFPKWSPINRETYIDRLSARFEREGEQSQLAAVDFFVSTVDPLKEPPLITANTVLSILALDYPVDKVSCYVSDDGAAMLSFESLVETADFARKWVPFCKKYSIEPRAPEFYFSLKIDYLRDKVQPSFVKERRAMKRDYEEFKIRMNALVAKAQKTPEEGWTMQDGTSWPGNNTRDHPGMIQVFLGYSGARDIEGNELPRLVYVSREKRPGYQHHKKAGAENALVRVSAVLTNAPFILNLDCDHYRFDGIDKSDRYANRNIVFFDVNMRGLDGIQGPVYVGTGTVFRRQALYGYSPPSKPRILPQSSSSSCCCLTKKKQPQDPSEIYKDAKREELDAAIFNLGDLDNYDEYERSMLISQTSFEKTFGLSAVFIESTLMENGGVPDSVNPSTLIKEAIHVISCGYEEKTEWGKEIGWIYGSITEDILTVAYCTLPAICLLTGKFIIPTLSNLASMLFLGLFISIILTSVLELRWSGD</sequence>
<keyword evidence="6 20" id="KW-1003">Cell membrane</keyword>
<keyword evidence="8 20" id="KW-0808">Transferase</keyword>
<dbReference type="NCBIfam" id="TIGR01197">
    <property type="entry name" value="nramp"/>
    <property type="match status" value="1"/>
</dbReference>
<dbReference type="PANTHER" id="PTHR13301">
    <property type="entry name" value="X-BOX TRANSCRIPTION FACTOR-RELATED"/>
    <property type="match status" value="1"/>
</dbReference>
<dbReference type="GO" id="GO:0030244">
    <property type="term" value="P:cellulose biosynthetic process"/>
    <property type="evidence" value="ECO:0007669"/>
    <property type="project" value="UniProtKB-KW"/>
</dbReference>
<organism evidence="23 24">
    <name type="scientific">Arabidopsis arenosa</name>
    <name type="common">Sand rock-cress</name>
    <name type="synonym">Cardaminopsis arenosa</name>
    <dbReference type="NCBI Taxonomy" id="38785"/>
    <lineage>
        <taxon>Eukaryota</taxon>
        <taxon>Viridiplantae</taxon>
        <taxon>Streptophyta</taxon>
        <taxon>Embryophyta</taxon>
        <taxon>Tracheophyta</taxon>
        <taxon>Spermatophyta</taxon>
        <taxon>Magnoliopsida</taxon>
        <taxon>eudicotyledons</taxon>
        <taxon>Gunneridae</taxon>
        <taxon>Pentapetalae</taxon>
        <taxon>rosids</taxon>
        <taxon>malvids</taxon>
        <taxon>Brassicales</taxon>
        <taxon>Brassicaceae</taxon>
        <taxon>Camelineae</taxon>
        <taxon>Arabidopsis</taxon>
    </lineage>
</organism>